<name>U4LC36_PYROM</name>
<keyword evidence="2" id="KW-1185">Reference proteome</keyword>
<dbReference type="EMBL" id="HF935309">
    <property type="protein sequence ID" value="CCX29659.1"/>
    <property type="molecule type" value="Genomic_DNA"/>
</dbReference>
<dbReference type="OrthoDB" id="3081937at2759"/>
<dbReference type="AlphaFoldDB" id="U4LC36"/>
<evidence type="ECO:0000313" key="2">
    <source>
        <dbReference type="Proteomes" id="UP000018144"/>
    </source>
</evidence>
<proteinExistence type="predicted"/>
<dbReference type="Proteomes" id="UP000018144">
    <property type="component" value="Unassembled WGS sequence"/>
</dbReference>
<gene>
    <name evidence="1" type="ORF">PCON_06320</name>
</gene>
<reference evidence="1 2" key="1">
    <citation type="journal article" date="2013" name="PLoS Genet.">
        <title>The genome and development-dependent transcriptomes of Pyronema confluens: a window into fungal evolution.</title>
        <authorList>
            <person name="Traeger S."/>
            <person name="Altegoer F."/>
            <person name="Freitag M."/>
            <person name="Gabaldon T."/>
            <person name="Kempken F."/>
            <person name="Kumar A."/>
            <person name="Marcet-Houben M."/>
            <person name="Poggeler S."/>
            <person name="Stajich J.E."/>
            <person name="Nowrousian M."/>
        </authorList>
    </citation>
    <scope>NUCLEOTIDE SEQUENCE [LARGE SCALE GENOMIC DNA]</scope>
    <source>
        <strain evidence="2">CBS 100304</strain>
        <tissue evidence="1">Vegetative mycelium</tissue>
    </source>
</reference>
<accession>U4LC36</accession>
<evidence type="ECO:0000313" key="1">
    <source>
        <dbReference type="EMBL" id="CCX29659.1"/>
    </source>
</evidence>
<organism evidence="1 2">
    <name type="scientific">Pyronema omphalodes (strain CBS 100304)</name>
    <name type="common">Pyronema confluens</name>
    <dbReference type="NCBI Taxonomy" id="1076935"/>
    <lineage>
        <taxon>Eukaryota</taxon>
        <taxon>Fungi</taxon>
        <taxon>Dikarya</taxon>
        <taxon>Ascomycota</taxon>
        <taxon>Pezizomycotina</taxon>
        <taxon>Pezizomycetes</taxon>
        <taxon>Pezizales</taxon>
        <taxon>Pyronemataceae</taxon>
        <taxon>Pyronema</taxon>
    </lineage>
</organism>
<sequence>MALPHTHGWFIIKFIEHTTPPLVKEILFSSNPALSHKKQSEDLKQMLHQRFNRLIDWDNDDAYRINTLSINGTEITLNQLVTYLKGLSCSSAAIKPDLLGFGTNEVVITWEWEDLQEVLGYR</sequence>
<protein>
    <submittedName>
        <fullName evidence="1">Uncharacterized protein</fullName>
    </submittedName>
</protein>